<dbReference type="InterPro" id="IPR007312">
    <property type="entry name" value="Phosphoesterase"/>
</dbReference>
<sequence length="947" mass="102261" precursor="true">MGKFKKKKKVIAGLALSTVLLGSVSAYAAKDGAFGSTLVGRQPNGTVMTASNHLLTPAGKTVEFPGNPMSVAVNPNGKTAVALDGGGKGGTGLNIVDLTSGKLIGTNVDIGLPNAWGLAYSPDGKTLYATGLNNNWQAVITTMSVADNGTPTVTSTLSLPNASVGGDINPLDMAFGPDGKTLLVALNRDNSLGVVDLQSGKLTTKIPVGNAPASVMVNGNTAYVTNQGGRKANSGDFTLDSSGTQVVVDPKLGTTTTGTVSVVDLTTNTVTKTIPVGVQPQRMTLSGKYLFVTNTNSDTVSVIDTQTNDVVQTINIKPYPNAPLGSEPNAVKMINGNQLVVSLGQDNALAVYDWNGPNKEPRLKGLVPTGSFPVDMAIDPINNQLIVSNMNGVGALGPDGTVNLGGDTRTGHQVYAQVGSISMIPFSSNKNLEKQTDQDLAKWTDQDLENRQDKDFEIWTDQDLSKWTDQVYSDNNWFGLKDQNAEPRNNKKPVAMPERIGEPSTIKHVFYIIKENRTYDQELGDLGKGNGDPTLTQFGQTVTPNAHQLANTFPLLDNLYTPGVHSAEGHPWVTQATDTDYSEKIADGGDNRSYWDDTMTNAPTGNIWTNAVGHHVTTENFGETAKIFSGPEPFGNWTSWYNDYLILSGQKQGSLHVPVGDYQSRSVYFPVMDSIMYKPYPNNSLAIPDVYRAQLFVDRFNEHVKNNDLPQFTTMYLPDDHTAGTSKSVPTPQAMVADNDQAVGKIVDAISHSPYWKDSAIFITEDDTQTGVDHVDGHREPAFVISPWVKKGITDSHYWTTNNMIRSMEQILGLQPMNQNDAAADPMSEIFTDKPDFTPYNLVPNQIPLNWMNGQPAPQAATVAATPAAAPAAVPATTTAAKQMQNDWDSWSEQHKDDFGQNSKIDTNTNEMNHATWYATKGYDKPYPGEDKVLTPDEVEKQPASHK</sequence>
<dbReference type="InterPro" id="IPR015943">
    <property type="entry name" value="WD40/YVTN_repeat-like_dom_sf"/>
</dbReference>
<accession>A0A0U1NT65</accession>
<feature type="compositionally biased region" description="Polar residues" evidence="2">
    <location>
        <begin position="900"/>
        <end position="913"/>
    </location>
</feature>
<dbReference type="EMBL" id="CVRB01000001">
    <property type="protein sequence ID" value="CRK81227.1"/>
    <property type="molecule type" value="Genomic_DNA"/>
</dbReference>
<keyword evidence="3" id="KW-0732">Signal</keyword>
<feature type="chain" id="PRO_5006712292" evidence="3">
    <location>
        <begin position="29"/>
        <end position="947"/>
    </location>
</feature>
<dbReference type="GO" id="GO:0016788">
    <property type="term" value="F:hydrolase activity, acting on ester bonds"/>
    <property type="evidence" value="ECO:0007669"/>
    <property type="project" value="InterPro"/>
</dbReference>
<dbReference type="InterPro" id="IPR017850">
    <property type="entry name" value="Alkaline_phosphatase_core_sf"/>
</dbReference>
<gene>
    <name evidence="4" type="ORF">BN000_01127</name>
</gene>
<dbReference type="RefSeq" id="WP_245640325.1">
    <property type="nucleotide sequence ID" value="NZ_CVRB01000001.1"/>
</dbReference>
<feature type="region of interest" description="Disordered" evidence="2">
    <location>
        <begin position="889"/>
        <end position="947"/>
    </location>
</feature>
<evidence type="ECO:0000256" key="2">
    <source>
        <dbReference type="SAM" id="MobiDB-lite"/>
    </source>
</evidence>
<dbReference type="SUPFAM" id="SSF53649">
    <property type="entry name" value="Alkaline phosphatase-like"/>
    <property type="match status" value="1"/>
</dbReference>
<keyword evidence="5" id="KW-1185">Reference proteome</keyword>
<evidence type="ECO:0000256" key="1">
    <source>
        <dbReference type="ARBA" id="ARBA00022801"/>
    </source>
</evidence>
<dbReference type="InterPro" id="IPR011044">
    <property type="entry name" value="Quino_amine_DH_bsu"/>
</dbReference>
<dbReference type="NCBIfam" id="TIGR02276">
    <property type="entry name" value="beta_rpt_yvtn"/>
    <property type="match status" value="2"/>
</dbReference>
<organism evidence="4 5">
    <name type="scientific">Neobacillus massiliamazoniensis</name>
    <dbReference type="NCBI Taxonomy" id="1499688"/>
    <lineage>
        <taxon>Bacteria</taxon>
        <taxon>Bacillati</taxon>
        <taxon>Bacillota</taxon>
        <taxon>Bacilli</taxon>
        <taxon>Bacillales</taxon>
        <taxon>Bacillaceae</taxon>
        <taxon>Neobacillus</taxon>
    </lineage>
</organism>
<dbReference type="Pfam" id="PF10282">
    <property type="entry name" value="Lactonase"/>
    <property type="match status" value="1"/>
</dbReference>
<feature type="signal peptide" evidence="3">
    <location>
        <begin position="1"/>
        <end position="28"/>
    </location>
</feature>
<feature type="compositionally biased region" description="Basic and acidic residues" evidence="2">
    <location>
        <begin position="922"/>
        <end position="947"/>
    </location>
</feature>
<dbReference type="Pfam" id="PF04185">
    <property type="entry name" value="Phosphoesterase"/>
    <property type="match status" value="1"/>
</dbReference>
<evidence type="ECO:0000256" key="3">
    <source>
        <dbReference type="SAM" id="SignalP"/>
    </source>
</evidence>
<evidence type="ECO:0000313" key="5">
    <source>
        <dbReference type="Proteomes" id="UP000199087"/>
    </source>
</evidence>
<dbReference type="PANTHER" id="PTHR47197">
    <property type="entry name" value="PROTEIN NIRF"/>
    <property type="match status" value="1"/>
</dbReference>
<dbReference type="PANTHER" id="PTHR47197:SF3">
    <property type="entry name" value="DIHYDRO-HEME D1 DEHYDROGENASE"/>
    <property type="match status" value="1"/>
</dbReference>
<dbReference type="SUPFAM" id="SSF50969">
    <property type="entry name" value="YVTN repeat-like/Quinoprotein amine dehydrogenase"/>
    <property type="match status" value="2"/>
</dbReference>
<dbReference type="InterPro" id="IPR011964">
    <property type="entry name" value="YVTN_b-propeller_repeat"/>
</dbReference>
<name>A0A0U1NT65_9BACI</name>
<dbReference type="AlphaFoldDB" id="A0A0U1NT65"/>
<evidence type="ECO:0000313" key="4">
    <source>
        <dbReference type="EMBL" id="CRK81227.1"/>
    </source>
</evidence>
<dbReference type="STRING" id="1499688.BN000_01127"/>
<proteinExistence type="predicted"/>
<dbReference type="Proteomes" id="UP000199087">
    <property type="component" value="Unassembled WGS sequence"/>
</dbReference>
<dbReference type="Gene3D" id="2.130.10.10">
    <property type="entry name" value="YVTN repeat-like/Quinoprotein amine dehydrogenase"/>
    <property type="match status" value="3"/>
</dbReference>
<reference evidence="5" key="1">
    <citation type="submission" date="2015-05" db="EMBL/GenBank/DDBJ databases">
        <authorList>
            <person name="Urmite Genomes"/>
        </authorList>
    </citation>
    <scope>NUCLEOTIDE SEQUENCE [LARGE SCALE GENOMIC DNA]</scope>
    <source>
        <strain evidence="5">LF1</strain>
    </source>
</reference>
<dbReference type="InterPro" id="IPR051200">
    <property type="entry name" value="Host-pathogen_enzymatic-act"/>
</dbReference>
<dbReference type="InterPro" id="IPR019405">
    <property type="entry name" value="Lactonase_7-beta_prop"/>
</dbReference>
<dbReference type="Gene3D" id="3.40.720.10">
    <property type="entry name" value="Alkaline Phosphatase, subunit A"/>
    <property type="match status" value="2"/>
</dbReference>
<protein>
    <submittedName>
        <fullName evidence="4">40-residue YVTN family beta-propeller repeat-containing protein</fullName>
    </submittedName>
</protein>
<keyword evidence="1" id="KW-0378">Hydrolase</keyword>